<evidence type="ECO:0000313" key="1">
    <source>
        <dbReference type="EMBL" id="QJW98020.1"/>
    </source>
</evidence>
<dbReference type="KEGG" id="ftj:FTUN_5600"/>
<organism evidence="1 2">
    <name type="scientific">Frigoriglobus tundricola</name>
    <dbReference type="NCBI Taxonomy" id="2774151"/>
    <lineage>
        <taxon>Bacteria</taxon>
        <taxon>Pseudomonadati</taxon>
        <taxon>Planctomycetota</taxon>
        <taxon>Planctomycetia</taxon>
        <taxon>Gemmatales</taxon>
        <taxon>Gemmataceae</taxon>
        <taxon>Frigoriglobus</taxon>
    </lineage>
</organism>
<protein>
    <submittedName>
        <fullName evidence="1">Uncharacterized protein</fullName>
    </submittedName>
</protein>
<proteinExistence type="predicted"/>
<dbReference type="RefSeq" id="WP_171473290.1">
    <property type="nucleotide sequence ID" value="NZ_CP053452.2"/>
</dbReference>
<sequence>MPTKLGDPDVQIDSPLSGESVMPDFSVTGSYSGWDGSSGQIVCRLQLGEASPLQVVATSAPGSPGATTGTFEAGFTAVPPGTYSLSFYLTTSPVPAVAYDITVLPYDECAFRLDQVSVNTSGATPTLTVVGTLPAGVATATLEPKCRATHMGARISDWTCDMAVTNGSWRITITVPTPRAQPYTYRVHASINVNGKRVCVSREIRYVVAAEIGPRRAPRA</sequence>
<evidence type="ECO:0000313" key="2">
    <source>
        <dbReference type="Proteomes" id="UP000503447"/>
    </source>
</evidence>
<keyword evidence="2" id="KW-1185">Reference proteome</keyword>
<dbReference type="Proteomes" id="UP000503447">
    <property type="component" value="Chromosome"/>
</dbReference>
<dbReference type="AlphaFoldDB" id="A0A6M5YWY5"/>
<name>A0A6M5YWY5_9BACT</name>
<dbReference type="EMBL" id="CP053452">
    <property type="protein sequence ID" value="QJW98020.1"/>
    <property type="molecule type" value="Genomic_DNA"/>
</dbReference>
<accession>A0A6M5YWY5</accession>
<gene>
    <name evidence="1" type="ORF">FTUN_5600</name>
</gene>
<reference evidence="2" key="1">
    <citation type="submission" date="2020-05" db="EMBL/GenBank/DDBJ databases">
        <title>Frigoriglobus tundricola gen. nov., sp. nov., a psychrotolerant cellulolytic planctomycete of the family Gemmataceae with two divergent copies of 16S rRNA gene.</title>
        <authorList>
            <person name="Kulichevskaya I.S."/>
            <person name="Ivanova A.A."/>
            <person name="Naumoff D.G."/>
            <person name="Beletsky A.V."/>
            <person name="Rijpstra W.I.C."/>
            <person name="Sinninghe Damste J.S."/>
            <person name="Mardanov A.V."/>
            <person name="Ravin N.V."/>
            <person name="Dedysh S.N."/>
        </authorList>
    </citation>
    <scope>NUCLEOTIDE SEQUENCE [LARGE SCALE GENOMIC DNA]</scope>
    <source>
        <strain evidence="2">PL17</strain>
    </source>
</reference>